<accession>A0A5N0UN90</accession>
<dbReference type="Proteomes" id="UP000319769">
    <property type="component" value="Unassembled WGS sequence"/>
</dbReference>
<dbReference type="RefSeq" id="WP_144760224.1">
    <property type="nucleotide sequence ID" value="NZ_VMNW02000093.1"/>
</dbReference>
<feature type="domain" description="DhaL" evidence="1">
    <location>
        <begin position="7"/>
        <end position="196"/>
    </location>
</feature>
<proteinExistence type="predicted"/>
<evidence type="ECO:0000259" key="1">
    <source>
        <dbReference type="PROSITE" id="PS51480"/>
    </source>
</evidence>
<dbReference type="PROSITE" id="PS51480">
    <property type="entry name" value="DHAL"/>
    <property type="match status" value="1"/>
</dbReference>
<dbReference type="NCBIfam" id="TIGR03599">
    <property type="entry name" value="YloV"/>
    <property type="match status" value="1"/>
</dbReference>
<dbReference type="Pfam" id="PF13684">
    <property type="entry name" value="FakA-like_C"/>
    <property type="match status" value="1"/>
</dbReference>
<dbReference type="Pfam" id="PF21645">
    <property type="entry name" value="FakA-like_M"/>
    <property type="match status" value="1"/>
</dbReference>
<dbReference type="Pfam" id="PF02734">
    <property type="entry name" value="Dak2"/>
    <property type="match status" value="1"/>
</dbReference>
<dbReference type="PANTHER" id="PTHR33434">
    <property type="entry name" value="DEGV DOMAIN-CONTAINING PROTEIN DR_1986-RELATED"/>
    <property type="match status" value="1"/>
</dbReference>
<dbReference type="GO" id="GO:0004371">
    <property type="term" value="F:glycerone kinase activity"/>
    <property type="evidence" value="ECO:0007669"/>
    <property type="project" value="InterPro"/>
</dbReference>
<keyword evidence="3" id="KW-1185">Reference proteome</keyword>
<dbReference type="InterPro" id="IPR004007">
    <property type="entry name" value="DhaL_dom"/>
</dbReference>
<gene>
    <name evidence="2" type="ORF">FPZ12_037695</name>
</gene>
<dbReference type="Gene3D" id="1.25.40.340">
    <property type="match status" value="1"/>
</dbReference>
<organism evidence="2 3">
    <name type="scientific">Amycolatopsis acidicola</name>
    <dbReference type="NCBI Taxonomy" id="2596893"/>
    <lineage>
        <taxon>Bacteria</taxon>
        <taxon>Bacillati</taxon>
        <taxon>Actinomycetota</taxon>
        <taxon>Actinomycetes</taxon>
        <taxon>Pseudonocardiales</taxon>
        <taxon>Pseudonocardiaceae</taxon>
        <taxon>Amycolatopsis</taxon>
    </lineage>
</organism>
<evidence type="ECO:0000313" key="2">
    <source>
        <dbReference type="EMBL" id="KAA9152032.1"/>
    </source>
</evidence>
<dbReference type="OrthoDB" id="9760324at2"/>
<dbReference type="InterPro" id="IPR019986">
    <property type="entry name" value="YloV-like"/>
</dbReference>
<dbReference type="PANTHER" id="PTHR33434:SF4">
    <property type="entry name" value="PHOSPHATASE PROTEIN"/>
    <property type="match status" value="1"/>
</dbReference>
<dbReference type="SMART" id="SM01120">
    <property type="entry name" value="Dak2"/>
    <property type="match status" value="1"/>
</dbReference>
<dbReference type="GO" id="GO:0006071">
    <property type="term" value="P:glycerol metabolic process"/>
    <property type="evidence" value="ECO:0007669"/>
    <property type="project" value="InterPro"/>
</dbReference>
<comment type="caution">
    <text evidence="2">The sequence shown here is derived from an EMBL/GenBank/DDBJ whole genome shotgun (WGS) entry which is preliminary data.</text>
</comment>
<name>A0A5N0UN90_9PSEU</name>
<evidence type="ECO:0000313" key="3">
    <source>
        <dbReference type="Proteomes" id="UP000319769"/>
    </source>
</evidence>
<dbReference type="SUPFAM" id="SSF101473">
    <property type="entry name" value="DhaL-like"/>
    <property type="match status" value="1"/>
</dbReference>
<dbReference type="SMART" id="SM01121">
    <property type="entry name" value="Dak1_2"/>
    <property type="match status" value="1"/>
</dbReference>
<dbReference type="InterPro" id="IPR033470">
    <property type="entry name" value="FakA-like_C"/>
</dbReference>
<dbReference type="InterPro" id="IPR048394">
    <property type="entry name" value="FakA-like_M"/>
</dbReference>
<dbReference type="AlphaFoldDB" id="A0A5N0UN90"/>
<reference evidence="2" key="1">
    <citation type="submission" date="2019-09" db="EMBL/GenBank/DDBJ databases">
        <authorList>
            <person name="Teo W.F.A."/>
            <person name="Duangmal K."/>
        </authorList>
    </citation>
    <scope>NUCLEOTIDE SEQUENCE [LARGE SCALE GENOMIC DNA]</scope>
    <source>
        <strain evidence="2">K81G1</strain>
    </source>
</reference>
<dbReference type="InterPro" id="IPR050270">
    <property type="entry name" value="DegV_domain_contain"/>
</dbReference>
<dbReference type="EMBL" id="VMNW02000093">
    <property type="protein sequence ID" value="KAA9152032.1"/>
    <property type="molecule type" value="Genomic_DNA"/>
</dbReference>
<sequence length="528" mass="53803">MRALDEAAVVAWASACVHSLDVLKPAINGINVYPVADADTGSNLLHTMTGARDELVSEGEISGAGQALALLARGAVRNARGNSGVILSQVLRGMADSAGDAVELDGPALSTALVRADKVATEAVARPVSGTMLTVLQAVAQAVGGRQPLDEVVRSAAKAASAALEQTPQQLPVLASAGVVDAGARGLVAILDALAGVVTGAATEPAHSCEAHTHSESAEPAPYAWEVMYLLEGVTEPELPPFRRTLSGLGDSVTVAGDGSGAYAVHVHCADIGAAIEAGLEIGRPRRIRVEPLVTPTPLEAPTGPDRAVVAVVRGEGLARLMREEGVAVLAVPSGVQPSVEEMLGLITERAVGHITVLPGDARLTEAADNAAGHAMIGDRDVVVIPCASPVQVLAALAVHDAGRRANDDVVAMAEAAAATRRGELVVAEEESITWVGRAYAGDLIGFVDGEVVLVEPGSGGNLVAAALEVLRRMLAVGGELVTVLTGEGAPAGVGQELADRLREERPEVEFVSYPGGQTEAVLLIGVE</sequence>
<protein>
    <submittedName>
        <fullName evidence="2">DAK2 domain-containing protein</fullName>
    </submittedName>
</protein>
<dbReference type="InterPro" id="IPR036117">
    <property type="entry name" value="DhaL_dom_sf"/>
</dbReference>